<evidence type="ECO:0000313" key="3">
    <source>
        <dbReference type="EMBL" id="RXF72383.1"/>
    </source>
</evidence>
<organism evidence="3 4">
    <name type="scientific">Arcticibacter tournemirensis</name>
    <dbReference type="NCBI Taxonomy" id="699437"/>
    <lineage>
        <taxon>Bacteria</taxon>
        <taxon>Pseudomonadati</taxon>
        <taxon>Bacteroidota</taxon>
        <taxon>Sphingobacteriia</taxon>
        <taxon>Sphingobacteriales</taxon>
        <taxon>Sphingobacteriaceae</taxon>
        <taxon>Arcticibacter</taxon>
    </lineage>
</organism>
<dbReference type="PROSITE" id="PS50206">
    <property type="entry name" value="RHODANESE_3"/>
    <property type="match status" value="1"/>
</dbReference>
<keyword evidence="1" id="KW-0732">Signal</keyword>
<feature type="domain" description="Rhodanese" evidence="2">
    <location>
        <begin position="67"/>
        <end position="134"/>
    </location>
</feature>
<dbReference type="Proteomes" id="UP000290848">
    <property type="component" value="Unassembled WGS sequence"/>
</dbReference>
<proteinExistence type="predicted"/>
<comment type="caution">
    <text evidence="3">The sequence shown here is derived from an EMBL/GenBank/DDBJ whole genome shotgun (WGS) entry which is preliminary data.</text>
</comment>
<protein>
    <submittedName>
        <fullName evidence="3">Rhodanese-like domain-containing protein</fullName>
    </submittedName>
</protein>
<gene>
    <name evidence="3" type="ORF">EKH83_01240</name>
</gene>
<dbReference type="Gene3D" id="3.40.250.10">
    <property type="entry name" value="Rhodanese-like domain"/>
    <property type="match status" value="1"/>
</dbReference>
<evidence type="ECO:0000256" key="1">
    <source>
        <dbReference type="SAM" id="SignalP"/>
    </source>
</evidence>
<evidence type="ECO:0000313" key="4">
    <source>
        <dbReference type="Proteomes" id="UP000290848"/>
    </source>
</evidence>
<dbReference type="AlphaFoldDB" id="A0A4Q0MGK6"/>
<dbReference type="SUPFAM" id="SSF52821">
    <property type="entry name" value="Rhodanese/Cell cycle control phosphatase"/>
    <property type="match status" value="1"/>
</dbReference>
<sequence>MKKTLSILVIILIAALNSNAQLQKRYQLKKDPWNKDELIAPVTLAALIKNPKASQPIIFNIGVVENIKGARHIGKASDKENLEQFRKALSSIPKSNSIVVYCGCCPFDRCPNIRPAFEMLKAQGFKNGKLLNLPTNIKVDWIDKGYPIE</sequence>
<feature type="signal peptide" evidence="1">
    <location>
        <begin position="1"/>
        <end position="20"/>
    </location>
</feature>
<evidence type="ECO:0000259" key="2">
    <source>
        <dbReference type="PROSITE" id="PS50206"/>
    </source>
</evidence>
<dbReference type="RefSeq" id="WP_128767568.1">
    <property type="nucleotide sequence ID" value="NZ_RXOC01000001.1"/>
</dbReference>
<dbReference type="InterPro" id="IPR001763">
    <property type="entry name" value="Rhodanese-like_dom"/>
</dbReference>
<name>A0A4Q0MGK6_9SPHI</name>
<dbReference type="EMBL" id="RXOC01000001">
    <property type="protein sequence ID" value="RXF72383.1"/>
    <property type="molecule type" value="Genomic_DNA"/>
</dbReference>
<accession>A0A4Q0MGK6</accession>
<feature type="chain" id="PRO_5020690034" evidence="1">
    <location>
        <begin position="21"/>
        <end position="149"/>
    </location>
</feature>
<dbReference type="InterPro" id="IPR036873">
    <property type="entry name" value="Rhodanese-like_dom_sf"/>
</dbReference>
<reference evidence="3 4" key="1">
    <citation type="submission" date="2018-12" db="EMBL/GenBank/DDBJ databases">
        <title>The Draft Genome Sequence of the Soil Bacterium Pedobacter tournemirensis R1.</title>
        <authorList>
            <person name="He J."/>
        </authorList>
    </citation>
    <scope>NUCLEOTIDE SEQUENCE [LARGE SCALE GENOMIC DNA]</scope>
    <source>
        <strain evidence="3 4">R1</strain>
    </source>
</reference>